<sequence>MQTHFAPQQLDNPDVAHSAGIIRKCVHCGFCTATCPTYVTLGNELDSPRGRIYLIKEMLENDRPADAETVTHIDRCLSCNSCITTCPADVNYMHLVDHARNHIEATYRRPPIDRLTRQILALTLPYPQRFRASLTLARLARPLAGLLDRIKPLKPMAAMLRLAPAHVPAPSAINEPGTRKAAGTARARVAILTGCAQSVLDPRINEATVSLLNRVGVDVVVARGETCCGALVHHMGREHEAHAFAKKNIDAWTGEVEREGLDAIIITASGCGTTVKDYAHMLRLDPDYAEKAAAISNMTRDITEFLATLDLPAPVNATGLDVAYHSACSMQHGQRVQKQPRKLLADAGFIVHEVPEGHLCCGSAGTYNITQPEIAGKLKDRKVRNIESVKPQAIATGNIGCITQIASGTAIPILHTIELLDWAHGGEKPALLSGLEPRRESRPIAAE</sequence>
<evidence type="ECO:0000256" key="1">
    <source>
        <dbReference type="ARBA" id="ARBA00022485"/>
    </source>
</evidence>
<comment type="catalytic activity">
    <reaction evidence="6">
        <text>glycolate + A = glyoxylate + AH2</text>
        <dbReference type="Rhea" id="RHEA:21264"/>
        <dbReference type="ChEBI" id="CHEBI:13193"/>
        <dbReference type="ChEBI" id="CHEBI:17499"/>
        <dbReference type="ChEBI" id="CHEBI:29805"/>
        <dbReference type="ChEBI" id="CHEBI:36655"/>
        <dbReference type="EC" id="1.1.99.14"/>
    </reaction>
</comment>
<comment type="cofactor">
    <cofactor evidence="6">
        <name>[4Fe-4S] cluster</name>
        <dbReference type="ChEBI" id="CHEBI:49883"/>
    </cofactor>
    <text evidence="6">Binds 2 [4Fe-4S] clusters.</text>
</comment>
<dbReference type="PROSITE" id="PS00198">
    <property type="entry name" value="4FE4S_FER_1"/>
    <property type="match status" value="2"/>
</dbReference>
<comment type="catalytic activity">
    <reaction evidence="6">
        <text>(R)-lactate + A = pyruvate + AH2</text>
        <dbReference type="Rhea" id="RHEA:15089"/>
        <dbReference type="ChEBI" id="CHEBI:13193"/>
        <dbReference type="ChEBI" id="CHEBI:15361"/>
        <dbReference type="ChEBI" id="CHEBI:16004"/>
        <dbReference type="ChEBI" id="CHEBI:17499"/>
    </reaction>
</comment>
<dbReference type="InterPro" id="IPR004017">
    <property type="entry name" value="Cys_rich_dom"/>
</dbReference>
<dbReference type="NCBIfam" id="NF008434">
    <property type="entry name" value="PRK11274.1"/>
    <property type="match status" value="1"/>
</dbReference>
<dbReference type="Proteomes" id="UP001294412">
    <property type="component" value="Unassembled WGS sequence"/>
</dbReference>
<dbReference type="Pfam" id="PF13183">
    <property type="entry name" value="Fer4_8"/>
    <property type="match status" value="1"/>
</dbReference>
<evidence type="ECO:0000256" key="5">
    <source>
        <dbReference type="ARBA" id="ARBA00023014"/>
    </source>
</evidence>
<organism evidence="8 9">
    <name type="scientific">Fulvimarina uroteuthidis</name>
    <dbReference type="NCBI Taxonomy" id="3098149"/>
    <lineage>
        <taxon>Bacteria</taxon>
        <taxon>Pseudomonadati</taxon>
        <taxon>Pseudomonadota</taxon>
        <taxon>Alphaproteobacteria</taxon>
        <taxon>Hyphomicrobiales</taxon>
        <taxon>Aurantimonadaceae</taxon>
        <taxon>Fulvimarina</taxon>
    </lineage>
</organism>
<dbReference type="GO" id="GO:0019154">
    <property type="term" value="F:glycolate dehydrogenase activity"/>
    <property type="evidence" value="ECO:0007669"/>
    <property type="project" value="UniProtKB-EC"/>
</dbReference>
<keyword evidence="1 6" id="KW-0004">4Fe-4S</keyword>
<evidence type="ECO:0000256" key="3">
    <source>
        <dbReference type="ARBA" id="ARBA00022737"/>
    </source>
</evidence>
<comment type="caution">
    <text evidence="8">The sequence shown here is derived from an EMBL/GenBank/DDBJ whole genome shotgun (WGS) entry which is preliminary data.</text>
</comment>
<evidence type="ECO:0000313" key="8">
    <source>
        <dbReference type="EMBL" id="MDY8108597.1"/>
    </source>
</evidence>
<gene>
    <name evidence="8" type="primary">glcF</name>
    <name evidence="8" type="ORF">U0C82_05435</name>
</gene>
<accession>A0ABU5I0E8</accession>
<evidence type="ECO:0000259" key="7">
    <source>
        <dbReference type="PROSITE" id="PS51379"/>
    </source>
</evidence>
<dbReference type="InterPro" id="IPR017900">
    <property type="entry name" value="4Fe4S_Fe_S_CS"/>
</dbReference>
<feature type="domain" description="4Fe-4S ferredoxin-type" evidence="7">
    <location>
        <begin position="17"/>
        <end position="44"/>
    </location>
</feature>
<dbReference type="SUPFAM" id="SSF54862">
    <property type="entry name" value="4Fe-4S ferredoxins"/>
    <property type="match status" value="1"/>
</dbReference>
<name>A0ABU5I0E8_9HYPH</name>
<dbReference type="InterPro" id="IPR017896">
    <property type="entry name" value="4Fe4S_Fe-S-bd"/>
</dbReference>
<keyword evidence="2 6" id="KW-0479">Metal-binding</keyword>
<keyword evidence="8" id="KW-0560">Oxidoreductase</keyword>
<dbReference type="PANTHER" id="PTHR32479:SF17">
    <property type="entry name" value="GLYCOLATE OXIDASE IRON-SULFUR SUBUNIT"/>
    <property type="match status" value="1"/>
</dbReference>
<dbReference type="EC" id="1.1.99.14" evidence="6"/>
<keyword evidence="4 6" id="KW-0408">Iron</keyword>
<keyword evidence="9" id="KW-1185">Reference proteome</keyword>
<comment type="function">
    <text evidence="6">Component of a complex that catalyzes the oxidation of glycolate to glyoxylate.</text>
</comment>
<dbReference type="PANTHER" id="PTHR32479">
    <property type="entry name" value="GLYCOLATE OXIDASE IRON-SULFUR SUBUNIT"/>
    <property type="match status" value="1"/>
</dbReference>
<dbReference type="Pfam" id="PF02754">
    <property type="entry name" value="CCG"/>
    <property type="match status" value="2"/>
</dbReference>
<evidence type="ECO:0000256" key="6">
    <source>
        <dbReference type="PIRNR" id="PIRNR000139"/>
    </source>
</evidence>
<feature type="domain" description="4Fe-4S ferredoxin-type" evidence="7">
    <location>
        <begin position="66"/>
        <end position="96"/>
    </location>
</feature>
<dbReference type="InterPro" id="IPR012257">
    <property type="entry name" value="Glc_ox_4Fe-4S"/>
</dbReference>
<evidence type="ECO:0000256" key="2">
    <source>
        <dbReference type="ARBA" id="ARBA00022723"/>
    </source>
</evidence>
<dbReference type="RefSeq" id="WP_322186077.1">
    <property type="nucleotide sequence ID" value="NZ_JAXLPB010000002.1"/>
</dbReference>
<dbReference type="InterPro" id="IPR009051">
    <property type="entry name" value="Helical_ferredxn"/>
</dbReference>
<keyword evidence="3" id="KW-0677">Repeat</keyword>
<keyword evidence="6" id="KW-0813">Transport</keyword>
<dbReference type="PIRSF" id="PIRSF000139">
    <property type="entry name" value="Glc_ox_4Fe-4S"/>
    <property type="match status" value="1"/>
</dbReference>
<dbReference type="Gene3D" id="1.10.1060.10">
    <property type="entry name" value="Alpha-helical ferredoxin"/>
    <property type="match status" value="1"/>
</dbReference>
<dbReference type="PROSITE" id="PS51379">
    <property type="entry name" value="4FE4S_FER_2"/>
    <property type="match status" value="2"/>
</dbReference>
<proteinExistence type="predicted"/>
<evidence type="ECO:0000256" key="4">
    <source>
        <dbReference type="ARBA" id="ARBA00023004"/>
    </source>
</evidence>
<keyword evidence="6" id="KW-0249">Electron transport</keyword>
<dbReference type="EMBL" id="JAXLPB010000002">
    <property type="protein sequence ID" value="MDY8108597.1"/>
    <property type="molecule type" value="Genomic_DNA"/>
</dbReference>
<protein>
    <recommendedName>
        <fullName evidence="6">Glycolate oxidase iron-sulfur subunit</fullName>
        <ecNumber evidence="6">1.1.99.14</ecNumber>
    </recommendedName>
</protein>
<keyword evidence="5 6" id="KW-0411">Iron-sulfur</keyword>
<evidence type="ECO:0000313" key="9">
    <source>
        <dbReference type="Proteomes" id="UP001294412"/>
    </source>
</evidence>
<reference evidence="8 9" key="1">
    <citation type="submission" date="2023-12" db="EMBL/GenBank/DDBJ databases">
        <title>Description of Novel Strain Fulvimarina sp. 2208YS6-2-32 isolated from Uroteuthis (Photololigo) edulis.</title>
        <authorList>
            <person name="Park J.-S."/>
        </authorList>
    </citation>
    <scope>NUCLEOTIDE SEQUENCE [LARGE SCALE GENOMIC DNA]</scope>
    <source>
        <strain evidence="8 9">2208YS6-2-32</strain>
    </source>
</reference>